<dbReference type="RefSeq" id="WP_187097003.1">
    <property type="nucleotide sequence ID" value="NZ_CP059894.1"/>
</dbReference>
<dbReference type="Proteomes" id="UP000515498">
    <property type="component" value="Chromosome"/>
</dbReference>
<evidence type="ECO:0000256" key="6">
    <source>
        <dbReference type="SAM" id="Phobius"/>
    </source>
</evidence>
<proteinExistence type="predicted"/>
<evidence type="ECO:0000256" key="3">
    <source>
        <dbReference type="ARBA" id="ARBA00022692"/>
    </source>
</evidence>
<gene>
    <name evidence="7" type="ORF">HZU40_31855</name>
</gene>
<feature type="transmembrane region" description="Helical" evidence="6">
    <location>
        <begin position="238"/>
        <end position="259"/>
    </location>
</feature>
<sequence length="311" mass="33425">MSLAVAPLTLSTAATSWTVDAASTALLVLAGSAYAWCCRRAHAAKAPLPAARRAGFWSGIAVWALATMSMVGVYAPVLFWVRALQVLLLLFVVPMLLALGTPLTAVRAAGGAALVDRVLAGTVARVLTHPATTSVLMLATPWLLYLTPWYVAALTNPAIESLTRIVLVVIGFCYFYARIQADPVPRRYPQMISVVISIAETLGDGLLGLVLWLGPLVATDYYLALNRTWGPSMRVDQSIGAGVLWILGDVLGVPFLMVLMRALSSDEKAQAAVLDAELDAADDTSGEQTSSALWWEADPQLRDRFQRRTTE</sequence>
<evidence type="ECO:0000256" key="5">
    <source>
        <dbReference type="ARBA" id="ARBA00023136"/>
    </source>
</evidence>
<evidence type="ECO:0000256" key="2">
    <source>
        <dbReference type="ARBA" id="ARBA00022475"/>
    </source>
</evidence>
<comment type="subcellular location">
    <subcellularLocation>
        <location evidence="1">Cell membrane</location>
        <topology evidence="1">Multi-pass membrane protein</topology>
    </subcellularLocation>
</comment>
<name>A0A7G8PE90_9MYCO</name>
<feature type="transmembrane region" description="Helical" evidence="6">
    <location>
        <begin position="191"/>
        <end position="218"/>
    </location>
</feature>
<feature type="transmembrane region" description="Helical" evidence="6">
    <location>
        <begin position="86"/>
        <end position="103"/>
    </location>
</feature>
<dbReference type="InterPro" id="IPR019108">
    <property type="entry name" value="Caa3_assmbl_CtaG-rel"/>
</dbReference>
<feature type="transmembrane region" description="Helical" evidence="6">
    <location>
        <begin position="135"/>
        <end position="155"/>
    </location>
</feature>
<feature type="transmembrane region" description="Helical" evidence="6">
    <location>
        <begin position="161"/>
        <end position="179"/>
    </location>
</feature>
<feature type="transmembrane region" description="Helical" evidence="6">
    <location>
        <begin position="56"/>
        <end position="79"/>
    </location>
</feature>
<dbReference type="Pfam" id="PF09678">
    <property type="entry name" value="Caa3_CtaG"/>
    <property type="match status" value="1"/>
</dbReference>
<evidence type="ECO:0000313" key="8">
    <source>
        <dbReference type="Proteomes" id="UP000515498"/>
    </source>
</evidence>
<reference evidence="7 8" key="1">
    <citation type="submission" date="2020-07" db="EMBL/GenBank/DDBJ databases">
        <title>Draft genome sequence of four isobutane-metabolizing strains capable of cometabolically degrading diverse ether contaminants.</title>
        <authorList>
            <person name="Chen W."/>
            <person name="Faulkner N."/>
            <person name="Smith C."/>
            <person name="Hyman M."/>
        </authorList>
    </citation>
    <scope>NUCLEOTIDE SEQUENCE [LARGE SCALE GENOMIC DNA]</scope>
    <source>
        <strain evidence="7 8">2A</strain>
    </source>
</reference>
<dbReference type="KEGG" id="mflu:HZU40_31855"/>
<evidence type="ECO:0000256" key="4">
    <source>
        <dbReference type="ARBA" id="ARBA00022989"/>
    </source>
</evidence>
<keyword evidence="3 6" id="KW-0812">Transmembrane</keyword>
<evidence type="ECO:0000256" key="1">
    <source>
        <dbReference type="ARBA" id="ARBA00004651"/>
    </source>
</evidence>
<accession>A0A7G8PE90</accession>
<evidence type="ECO:0000313" key="7">
    <source>
        <dbReference type="EMBL" id="QNJ92656.1"/>
    </source>
</evidence>
<dbReference type="EMBL" id="CP059894">
    <property type="protein sequence ID" value="QNJ92656.1"/>
    <property type="molecule type" value="Genomic_DNA"/>
</dbReference>
<dbReference type="GO" id="GO:0005886">
    <property type="term" value="C:plasma membrane"/>
    <property type="evidence" value="ECO:0007669"/>
    <property type="project" value="UniProtKB-SubCell"/>
</dbReference>
<dbReference type="AlphaFoldDB" id="A0A7G8PE90"/>
<organism evidence="7 8">
    <name type="scientific">Mycolicibacterium fluoranthenivorans</name>
    <dbReference type="NCBI Taxonomy" id="258505"/>
    <lineage>
        <taxon>Bacteria</taxon>
        <taxon>Bacillati</taxon>
        <taxon>Actinomycetota</taxon>
        <taxon>Actinomycetes</taxon>
        <taxon>Mycobacteriales</taxon>
        <taxon>Mycobacteriaceae</taxon>
        <taxon>Mycolicibacterium</taxon>
    </lineage>
</organism>
<keyword evidence="4 6" id="KW-1133">Transmembrane helix</keyword>
<keyword evidence="2" id="KW-1003">Cell membrane</keyword>
<protein>
    <submittedName>
        <fullName evidence="7">Cytochrome c oxidase assembly protein</fullName>
    </submittedName>
</protein>
<keyword evidence="5 6" id="KW-0472">Membrane</keyword>